<dbReference type="EMBL" id="ABCS01000032">
    <property type="protein sequence ID" value="EDM78346.1"/>
    <property type="molecule type" value="Genomic_DNA"/>
</dbReference>
<dbReference type="AlphaFoldDB" id="A6G770"/>
<feature type="chain" id="PRO_5002697609" description="Lipoprotein" evidence="1">
    <location>
        <begin position="19"/>
        <end position="132"/>
    </location>
</feature>
<dbReference type="Proteomes" id="UP000005801">
    <property type="component" value="Unassembled WGS sequence"/>
</dbReference>
<gene>
    <name evidence="2" type="ORF">PPSIR1_09206</name>
</gene>
<dbReference type="RefSeq" id="WP_006972565.1">
    <property type="nucleotide sequence ID" value="NZ_ABCS01000032.1"/>
</dbReference>
<organism evidence="2 3">
    <name type="scientific">Plesiocystis pacifica SIR-1</name>
    <dbReference type="NCBI Taxonomy" id="391625"/>
    <lineage>
        <taxon>Bacteria</taxon>
        <taxon>Pseudomonadati</taxon>
        <taxon>Myxococcota</taxon>
        <taxon>Polyangia</taxon>
        <taxon>Nannocystales</taxon>
        <taxon>Nannocystaceae</taxon>
        <taxon>Plesiocystis</taxon>
    </lineage>
</organism>
<accession>A6G770</accession>
<evidence type="ECO:0008006" key="4">
    <source>
        <dbReference type="Google" id="ProtNLM"/>
    </source>
</evidence>
<dbReference type="OrthoDB" id="9874939at2"/>
<evidence type="ECO:0000313" key="3">
    <source>
        <dbReference type="Proteomes" id="UP000005801"/>
    </source>
</evidence>
<sequence length="132" mass="13810">MCHSPAVLAAALVGLVGAAGCASTEGWSVSAERTCAPRPRPAPRACVMRSPDYGHVLAVGDVELLPGECAVAGEDGRGGLLRVRARDGAGEERGRWVSAPKGKQVLVRVEEDGRVAVERVRCDQRPVSLDTP</sequence>
<name>A6G770_9BACT</name>
<evidence type="ECO:0000256" key="1">
    <source>
        <dbReference type="SAM" id="SignalP"/>
    </source>
</evidence>
<reference evidence="2 3" key="1">
    <citation type="submission" date="2007-06" db="EMBL/GenBank/DDBJ databases">
        <authorList>
            <person name="Shimkets L."/>
            <person name="Ferriera S."/>
            <person name="Johnson J."/>
            <person name="Kravitz S."/>
            <person name="Beeson K."/>
            <person name="Sutton G."/>
            <person name="Rogers Y.-H."/>
            <person name="Friedman R."/>
            <person name="Frazier M."/>
            <person name="Venter J.C."/>
        </authorList>
    </citation>
    <scope>NUCLEOTIDE SEQUENCE [LARGE SCALE GENOMIC DNA]</scope>
    <source>
        <strain evidence="2 3">SIR-1</strain>
    </source>
</reference>
<comment type="caution">
    <text evidence="2">The sequence shown here is derived from an EMBL/GenBank/DDBJ whole genome shotgun (WGS) entry which is preliminary data.</text>
</comment>
<proteinExistence type="predicted"/>
<keyword evidence="3" id="KW-1185">Reference proteome</keyword>
<keyword evidence="1" id="KW-0732">Signal</keyword>
<feature type="signal peptide" evidence="1">
    <location>
        <begin position="1"/>
        <end position="18"/>
    </location>
</feature>
<evidence type="ECO:0000313" key="2">
    <source>
        <dbReference type="EMBL" id="EDM78346.1"/>
    </source>
</evidence>
<protein>
    <recommendedName>
        <fullName evidence="4">Lipoprotein</fullName>
    </recommendedName>
</protein>